<dbReference type="AlphaFoldDB" id="A0A8T2TA77"/>
<feature type="repeat" description="PPR" evidence="2">
    <location>
        <begin position="248"/>
        <end position="282"/>
    </location>
</feature>
<dbReference type="Pfam" id="PF01535">
    <property type="entry name" value="PPR"/>
    <property type="match status" value="2"/>
</dbReference>
<keyword evidence="4" id="KW-1185">Reference proteome</keyword>
<feature type="repeat" description="PPR" evidence="2">
    <location>
        <begin position="417"/>
        <end position="451"/>
    </location>
</feature>
<name>A0A8T2TA77_CERRI</name>
<evidence type="ECO:0000256" key="1">
    <source>
        <dbReference type="ARBA" id="ARBA00022737"/>
    </source>
</evidence>
<feature type="repeat" description="PPR" evidence="2">
    <location>
        <begin position="722"/>
        <end position="756"/>
    </location>
</feature>
<dbReference type="InterPro" id="IPR046960">
    <property type="entry name" value="PPR_At4g14850-like_plant"/>
</dbReference>
<comment type="caution">
    <text evidence="3">The sequence shown here is derived from an EMBL/GenBank/DDBJ whole genome shotgun (WGS) entry which is preliminary data.</text>
</comment>
<evidence type="ECO:0000313" key="3">
    <source>
        <dbReference type="EMBL" id="KAH7415849.1"/>
    </source>
</evidence>
<feature type="repeat" description="PPR" evidence="2">
    <location>
        <begin position="111"/>
        <end position="145"/>
    </location>
</feature>
<gene>
    <name evidence="3" type="ORF">KP509_14G063300</name>
</gene>
<dbReference type="GO" id="GO:0009451">
    <property type="term" value="P:RNA modification"/>
    <property type="evidence" value="ECO:0007669"/>
    <property type="project" value="InterPro"/>
</dbReference>
<evidence type="ECO:0000256" key="2">
    <source>
        <dbReference type="PROSITE-ProRule" id="PRU00708"/>
    </source>
</evidence>
<dbReference type="InterPro" id="IPR011990">
    <property type="entry name" value="TPR-like_helical_dom_sf"/>
</dbReference>
<feature type="repeat" description="PPR" evidence="2">
    <location>
        <begin position="519"/>
        <end position="553"/>
    </location>
</feature>
<dbReference type="OrthoDB" id="185373at2759"/>
<protein>
    <recommendedName>
        <fullName evidence="5">Pentatricopeptide repeat-containing protein</fullName>
    </recommendedName>
</protein>
<dbReference type="EMBL" id="CM035419">
    <property type="protein sequence ID" value="KAH7415849.1"/>
    <property type="molecule type" value="Genomic_DNA"/>
</dbReference>
<reference evidence="3" key="1">
    <citation type="submission" date="2021-08" db="EMBL/GenBank/DDBJ databases">
        <title>WGS assembly of Ceratopteris richardii.</title>
        <authorList>
            <person name="Marchant D.B."/>
            <person name="Chen G."/>
            <person name="Jenkins J."/>
            <person name="Shu S."/>
            <person name="Leebens-Mack J."/>
            <person name="Grimwood J."/>
            <person name="Schmutz J."/>
            <person name="Soltis P."/>
            <person name="Soltis D."/>
            <person name="Chen Z.-H."/>
        </authorList>
    </citation>
    <scope>NUCLEOTIDE SEQUENCE</scope>
    <source>
        <strain evidence="3">Whitten #5841</strain>
        <tissue evidence="3">Leaf</tissue>
    </source>
</reference>
<sequence>MQRRPRPYVLINHTLWIDFFFNPSRIIVGSPTIPGLYKPLKLDELKHVVSLLRLCAKNKDLHTGIRIHVHIQNRGGENFLHKCSNALITMYARCGAVVEAMELLHKYRSSDVFAWTAAIAGYAQNGQCQDAAALFEKMLHAGLAPAAMTYTCILKVCGSMGATDKGKQIHDEIAKQGLLESNMVVGNALVTMYVRCSDLNLARQVFEELPYRNVVSWNALIAGYIQHGKHAQALDCFEKMQAENIYPDAVTFTSILTACASMKRVYLGEQIHDEILKQGLLSKDIALGNALVSMYAKCSALGKARRVLEEMLVRDVISWSTLIGGYAQNGEDKQALDCYDEMQSDGIPPNTVTFLSIIEACGNLGLTFKGEQVHEEVKRLRLLDNNIVLGTALLDMYMKCGSFRKAWQVLEGLPTQTVVSWSAIISGYVNKGEYRKAIACFEKMQTEGVPPNQVTFASILKACGCLGDADTGRRIHHEVAQHGLLRDDVVLATALVDMYVQCGALGAAQQALSELPFRNVIMWNSLIAGYVARGQNRKAVACYEEMNNEGLSPNAATFACMLKACGSSRVIKKGTLIHRDIMQQSLLQKNTVLGNALVHMYVSCSALTKAHQVLEELPIRNCISWSTLIAGYAQHCEVERVFICFEQMLQEGCSPDVVTFTCILKACTMLGAVEIGEKIHLEVARQGLLENVSLGTALVDMYAKCGDIVKAHQVLNETSIKDVGCWNALIGGYIQEGKFQQAFSLFDFMLLEKLTPNAITFLGMLRACSLLGLLDDAKVFVDIMSMRYGINLEFKHGSSIADLCCHLGYLDKALKAI</sequence>
<evidence type="ECO:0008006" key="5">
    <source>
        <dbReference type="Google" id="ProtNLM"/>
    </source>
</evidence>
<keyword evidence="1" id="KW-0677">Repeat</keyword>
<dbReference type="FunFam" id="1.25.40.10:FF:000285">
    <property type="entry name" value="Pentatricopeptide repeat-containing protein, chloroplastic"/>
    <property type="match status" value="1"/>
</dbReference>
<dbReference type="Pfam" id="PF13041">
    <property type="entry name" value="PPR_2"/>
    <property type="match status" value="7"/>
</dbReference>
<organism evidence="3 4">
    <name type="scientific">Ceratopteris richardii</name>
    <name type="common">Triangle waterfern</name>
    <dbReference type="NCBI Taxonomy" id="49495"/>
    <lineage>
        <taxon>Eukaryota</taxon>
        <taxon>Viridiplantae</taxon>
        <taxon>Streptophyta</taxon>
        <taxon>Embryophyta</taxon>
        <taxon>Tracheophyta</taxon>
        <taxon>Polypodiopsida</taxon>
        <taxon>Polypodiidae</taxon>
        <taxon>Polypodiales</taxon>
        <taxon>Pteridineae</taxon>
        <taxon>Pteridaceae</taxon>
        <taxon>Parkerioideae</taxon>
        <taxon>Ceratopteris</taxon>
    </lineage>
</organism>
<dbReference type="PANTHER" id="PTHR47926:SF347">
    <property type="entry name" value="PENTATRICOPEPTIDE REPEAT-CONTAINING PROTEIN"/>
    <property type="match status" value="1"/>
</dbReference>
<dbReference type="Proteomes" id="UP000825935">
    <property type="component" value="Chromosome 14"/>
</dbReference>
<dbReference type="NCBIfam" id="TIGR00756">
    <property type="entry name" value="PPR"/>
    <property type="match status" value="7"/>
</dbReference>
<dbReference type="FunFam" id="1.25.40.10:FF:000381">
    <property type="entry name" value="Pentatricopeptide repeat-containing protein"/>
    <property type="match status" value="1"/>
</dbReference>
<dbReference type="InterPro" id="IPR002885">
    <property type="entry name" value="PPR_rpt"/>
</dbReference>
<accession>A0A8T2TA77</accession>
<dbReference type="Gene3D" id="1.25.40.10">
    <property type="entry name" value="Tetratricopeptide repeat domain"/>
    <property type="match status" value="6"/>
</dbReference>
<feature type="repeat" description="PPR" evidence="2">
    <location>
        <begin position="315"/>
        <end position="349"/>
    </location>
</feature>
<dbReference type="PROSITE" id="PS51375">
    <property type="entry name" value="PPR"/>
    <property type="match status" value="8"/>
</dbReference>
<feature type="repeat" description="PPR" evidence="2">
    <location>
        <begin position="621"/>
        <end position="655"/>
    </location>
</feature>
<dbReference type="FunFam" id="1.25.40.10:FF:000031">
    <property type="entry name" value="Pentatricopeptide repeat-containing protein mitochondrial"/>
    <property type="match status" value="1"/>
</dbReference>
<dbReference type="PANTHER" id="PTHR47926">
    <property type="entry name" value="PENTATRICOPEPTIDE REPEAT-CONTAINING PROTEIN"/>
    <property type="match status" value="1"/>
</dbReference>
<dbReference type="SUPFAM" id="SSF81901">
    <property type="entry name" value="HCP-like"/>
    <property type="match status" value="1"/>
</dbReference>
<dbReference type="OMA" id="ASNGCYE"/>
<evidence type="ECO:0000313" key="4">
    <source>
        <dbReference type="Proteomes" id="UP000825935"/>
    </source>
</evidence>
<dbReference type="FunFam" id="1.25.40.10:FF:000344">
    <property type="entry name" value="Pentatricopeptide repeat-containing protein"/>
    <property type="match status" value="2"/>
</dbReference>
<dbReference type="GO" id="GO:0003723">
    <property type="term" value="F:RNA binding"/>
    <property type="evidence" value="ECO:0007669"/>
    <property type="project" value="InterPro"/>
</dbReference>
<feature type="repeat" description="PPR" evidence="2">
    <location>
        <begin position="213"/>
        <end position="247"/>
    </location>
</feature>
<proteinExistence type="predicted"/>